<feature type="region of interest" description="Disordered" evidence="1">
    <location>
        <begin position="254"/>
        <end position="323"/>
    </location>
</feature>
<dbReference type="InterPro" id="IPR039931">
    <property type="entry name" value="EEIG1/2-like"/>
</dbReference>
<dbReference type="PANTHER" id="PTHR21456:SF1">
    <property type="entry name" value="C2 NT-TYPE DOMAIN-CONTAINING PROTEIN"/>
    <property type="match status" value="1"/>
</dbReference>
<dbReference type="InterPro" id="IPR019448">
    <property type="entry name" value="NT-C2"/>
</dbReference>
<dbReference type="OrthoDB" id="3365224at2759"/>
<proteinExistence type="predicted"/>
<dbReference type="AlphaFoldDB" id="A0A2B7X7V2"/>
<keyword evidence="4" id="KW-1185">Reference proteome</keyword>
<evidence type="ECO:0000256" key="1">
    <source>
        <dbReference type="SAM" id="MobiDB-lite"/>
    </source>
</evidence>
<evidence type="ECO:0000259" key="2">
    <source>
        <dbReference type="PROSITE" id="PS51840"/>
    </source>
</evidence>
<accession>A0A2B7X7V2</accession>
<organism evidence="3 4">
    <name type="scientific">Polytolypa hystricis (strain UAMH7299)</name>
    <dbReference type="NCBI Taxonomy" id="1447883"/>
    <lineage>
        <taxon>Eukaryota</taxon>
        <taxon>Fungi</taxon>
        <taxon>Dikarya</taxon>
        <taxon>Ascomycota</taxon>
        <taxon>Pezizomycotina</taxon>
        <taxon>Eurotiomycetes</taxon>
        <taxon>Eurotiomycetidae</taxon>
        <taxon>Onygenales</taxon>
        <taxon>Onygenales incertae sedis</taxon>
        <taxon>Polytolypa</taxon>
    </lineage>
</organism>
<comment type="caution">
    <text evidence="3">The sequence shown here is derived from an EMBL/GenBank/DDBJ whole genome shotgun (WGS) entry which is preliminary data.</text>
</comment>
<feature type="domain" description="C2 NT-type" evidence="2">
    <location>
        <begin position="25"/>
        <end position="167"/>
    </location>
</feature>
<gene>
    <name evidence="3" type="ORF">AJ80_08460</name>
</gene>
<reference evidence="3 4" key="1">
    <citation type="submission" date="2017-10" db="EMBL/GenBank/DDBJ databases">
        <title>Comparative genomics in systemic dimorphic fungi from Ajellomycetaceae.</title>
        <authorList>
            <person name="Munoz J.F."/>
            <person name="Mcewen J.G."/>
            <person name="Clay O.K."/>
            <person name="Cuomo C.A."/>
        </authorList>
    </citation>
    <scope>NUCLEOTIDE SEQUENCE [LARGE SCALE GENOMIC DNA]</scope>
    <source>
        <strain evidence="3 4">UAMH7299</strain>
    </source>
</reference>
<feature type="compositionally biased region" description="Basic and acidic residues" evidence="1">
    <location>
        <begin position="268"/>
        <end position="278"/>
    </location>
</feature>
<dbReference type="STRING" id="1447883.A0A2B7X7V2"/>
<protein>
    <recommendedName>
        <fullName evidence="2">C2 NT-type domain-containing protein</fullName>
    </recommendedName>
</protein>
<evidence type="ECO:0000313" key="4">
    <source>
        <dbReference type="Proteomes" id="UP000224634"/>
    </source>
</evidence>
<dbReference type="PANTHER" id="PTHR21456">
    <property type="entry name" value="FAMILY WITH SEQUENCE SIMILARITY 102"/>
    <property type="match status" value="1"/>
</dbReference>
<name>A0A2B7X7V2_POLH7</name>
<dbReference type="EMBL" id="PDNA01000195">
    <property type="protein sequence ID" value="PGH04851.1"/>
    <property type="molecule type" value="Genomic_DNA"/>
</dbReference>
<evidence type="ECO:0000313" key="3">
    <source>
        <dbReference type="EMBL" id="PGH04851.1"/>
    </source>
</evidence>
<dbReference type="Proteomes" id="UP000224634">
    <property type="component" value="Unassembled WGS sequence"/>
</dbReference>
<dbReference type="PROSITE" id="PS51840">
    <property type="entry name" value="C2_NT"/>
    <property type="match status" value="1"/>
</dbReference>
<dbReference type="Pfam" id="PF10358">
    <property type="entry name" value="NT-C2"/>
    <property type="match status" value="1"/>
</dbReference>
<sequence length="340" mass="38311">MSELIDSPLVPKSRRVDIRIRPFPFLLDEDVKLTSCSTAEIIDLNNIPLVVGTSFIKWHLPASTAAEHRGQTDKVPIQDHRATWVYEKALSVRLTIDRNEMLQECEICFDIFQEFTDGRRPEKLGIAKLNLSEYVDRSDDDEGITQRYLIQESKVNCTLKVGIIMHQIDGDTNFITPPLKTAATFGGIAGLIASERIELDEPGRLAPMSHRSREIGDLQDMYRSNLLASWACMPGQLTPVEVVEDIFAGGDGFGSAIQPKQSDDYEDSGSHSDADFRRTSLLTPPSRKPARALFGSNLRDDHKRNDFSSTSPPRPGRRREMDELELREDLRSWTISTILP</sequence>